<feature type="compositionally biased region" description="Basic and acidic residues" evidence="1">
    <location>
        <begin position="337"/>
        <end position="352"/>
    </location>
</feature>
<feature type="region of interest" description="Disordered" evidence="1">
    <location>
        <begin position="336"/>
        <end position="379"/>
    </location>
</feature>
<name>A0AA88XLK2_PINIB</name>
<feature type="region of interest" description="Disordered" evidence="1">
    <location>
        <begin position="271"/>
        <end position="317"/>
    </location>
</feature>
<feature type="compositionally biased region" description="Basic and acidic residues" evidence="1">
    <location>
        <begin position="278"/>
        <end position="289"/>
    </location>
</feature>
<accession>A0AA88XLK2</accession>
<protein>
    <submittedName>
        <fullName evidence="2">Uncharacterized protein</fullName>
    </submittedName>
</protein>
<proteinExistence type="predicted"/>
<dbReference type="Proteomes" id="UP001186944">
    <property type="component" value="Unassembled WGS sequence"/>
</dbReference>
<sequence length="379" mass="43331">MSKGIVETLYNIDGSTSKRKIIDMKRVMRGALSISKSATGEEVFRVNQFQNIELRKNLRLLDRASVQCRNGHNSRKRTVLRHWSLVFEKQKSMNESIRELDGVLTEALDDRVFMVSGKTKEEREREEEEQARLRALEEAEKEPEEEVVVEQTRTSMDPAQIRALMIKSKSKGGSGAKAGGGGTLLLPKIDFGDTDLKIEVEVEPEEAVKEDIWPLKDTEWINRYVKDERERHGELFARNIIKNIKHGLTRNHSFYKFRLRSNLSDDPLDVLKTTSAKSRPETRGRDKLPVKSSTAHSAFSPRLTDRPKSKSTSLKTVTIVEPSSARDSVEFPIYSSRAREDKNRLDPSDIRETMPISSSRSQRDKSTFLPNLVRSKTMQ</sequence>
<organism evidence="2 3">
    <name type="scientific">Pinctada imbricata</name>
    <name type="common">Atlantic pearl-oyster</name>
    <name type="synonym">Pinctada martensii</name>
    <dbReference type="NCBI Taxonomy" id="66713"/>
    <lineage>
        <taxon>Eukaryota</taxon>
        <taxon>Metazoa</taxon>
        <taxon>Spiralia</taxon>
        <taxon>Lophotrochozoa</taxon>
        <taxon>Mollusca</taxon>
        <taxon>Bivalvia</taxon>
        <taxon>Autobranchia</taxon>
        <taxon>Pteriomorphia</taxon>
        <taxon>Pterioida</taxon>
        <taxon>Pterioidea</taxon>
        <taxon>Pteriidae</taxon>
        <taxon>Pinctada</taxon>
    </lineage>
</organism>
<reference evidence="2" key="1">
    <citation type="submission" date="2019-08" db="EMBL/GenBank/DDBJ databases">
        <title>The improved chromosome-level genome for the pearl oyster Pinctada fucata martensii using PacBio sequencing and Hi-C.</title>
        <authorList>
            <person name="Zheng Z."/>
        </authorList>
    </citation>
    <scope>NUCLEOTIDE SEQUENCE</scope>
    <source>
        <strain evidence="2">ZZ-2019</strain>
        <tissue evidence="2">Adductor muscle</tissue>
    </source>
</reference>
<evidence type="ECO:0000256" key="1">
    <source>
        <dbReference type="SAM" id="MobiDB-lite"/>
    </source>
</evidence>
<comment type="caution">
    <text evidence="2">The sequence shown here is derived from an EMBL/GenBank/DDBJ whole genome shotgun (WGS) entry which is preliminary data.</text>
</comment>
<keyword evidence="3" id="KW-1185">Reference proteome</keyword>
<evidence type="ECO:0000313" key="2">
    <source>
        <dbReference type="EMBL" id="KAK3083352.1"/>
    </source>
</evidence>
<dbReference type="EMBL" id="VSWD01000014">
    <property type="protein sequence ID" value="KAK3083352.1"/>
    <property type="molecule type" value="Genomic_DNA"/>
</dbReference>
<evidence type="ECO:0000313" key="3">
    <source>
        <dbReference type="Proteomes" id="UP001186944"/>
    </source>
</evidence>
<dbReference type="AlphaFoldDB" id="A0AA88XLK2"/>
<gene>
    <name evidence="2" type="ORF">FSP39_020598</name>
</gene>